<evidence type="ECO:0000256" key="2">
    <source>
        <dbReference type="PROSITE-ProRule" id="PRU00335"/>
    </source>
</evidence>
<dbReference type="InterPro" id="IPR009057">
    <property type="entry name" value="Homeodomain-like_sf"/>
</dbReference>
<dbReference type="SUPFAM" id="SSF46689">
    <property type="entry name" value="Homeodomain-like"/>
    <property type="match status" value="2"/>
</dbReference>
<dbReference type="PANTHER" id="PTHR30055">
    <property type="entry name" value="HTH-TYPE TRANSCRIPTIONAL REGULATOR RUTR"/>
    <property type="match status" value="1"/>
</dbReference>
<dbReference type="GO" id="GO:0000976">
    <property type="term" value="F:transcription cis-regulatory region binding"/>
    <property type="evidence" value="ECO:0007669"/>
    <property type="project" value="TreeGrafter"/>
</dbReference>
<evidence type="ECO:0000259" key="4">
    <source>
        <dbReference type="PROSITE" id="PS50977"/>
    </source>
</evidence>
<dbReference type="Pfam" id="PF00440">
    <property type="entry name" value="TetR_N"/>
    <property type="match status" value="2"/>
</dbReference>
<keyword evidence="1 2" id="KW-0238">DNA-binding</keyword>
<dbReference type="Gene3D" id="1.10.357.10">
    <property type="entry name" value="Tetracycline Repressor, domain 2"/>
    <property type="match status" value="2"/>
</dbReference>
<dbReference type="AlphaFoldDB" id="A0AAE5A9V2"/>
<name>A0AAE5A9V2_9NOCA</name>
<feature type="domain" description="HTH tetR-type" evidence="4">
    <location>
        <begin position="224"/>
        <end position="284"/>
    </location>
</feature>
<protein>
    <submittedName>
        <fullName evidence="5">TetR/AcrR family transcriptional regulator</fullName>
    </submittedName>
</protein>
<evidence type="ECO:0000256" key="1">
    <source>
        <dbReference type="ARBA" id="ARBA00023125"/>
    </source>
</evidence>
<dbReference type="InterPro" id="IPR050109">
    <property type="entry name" value="HTH-type_TetR-like_transc_reg"/>
</dbReference>
<dbReference type="GO" id="GO:0003700">
    <property type="term" value="F:DNA-binding transcription factor activity"/>
    <property type="evidence" value="ECO:0007669"/>
    <property type="project" value="TreeGrafter"/>
</dbReference>
<dbReference type="RefSeq" id="WP_213571851.1">
    <property type="nucleotide sequence ID" value="NZ_JAWLUP010000239.1"/>
</dbReference>
<dbReference type="EMBL" id="JAWLUP010000239">
    <property type="protein sequence ID" value="MDV7268896.1"/>
    <property type="molecule type" value="Genomic_DNA"/>
</dbReference>
<organism evidence="5 6">
    <name type="scientific">Rhodococcus oxybenzonivorans</name>
    <dbReference type="NCBI Taxonomy" id="1990687"/>
    <lineage>
        <taxon>Bacteria</taxon>
        <taxon>Bacillati</taxon>
        <taxon>Actinomycetota</taxon>
        <taxon>Actinomycetes</taxon>
        <taxon>Mycobacteriales</taxon>
        <taxon>Nocardiaceae</taxon>
        <taxon>Rhodococcus</taxon>
    </lineage>
</organism>
<feature type="DNA-binding region" description="H-T-H motif" evidence="2">
    <location>
        <begin position="46"/>
        <end position="65"/>
    </location>
</feature>
<dbReference type="PANTHER" id="PTHR30055:SF237">
    <property type="entry name" value="TRANSCRIPTIONAL REPRESSOR MCE3R"/>
    <property type="match status" value="1"/>
</dbReference>
<dbReference type="InterPro" id="IPR001647">
    <property type="entry name" value="HTH_TetR"/>
</dbReference>
<evidence type="ECO:0000313" key="5">
    <source>
        <dbReference type="EMBL" id="MDV7268896.1"/>
    </source>
</evidence>
<evidence type="ECO:0000256" key="3">
    <source>
        <dbReference type="SAM" id="MobiDB-lite"/>
    </source>
</evidence>
<feature type="domain" description="HTH tetR-type" evidence="4">
    <location>
        <begin position="23"/>
        <end position="83"/>
    </location>
</feature>
<evidence type="ECO:0000313" key="6">
    <source>
        <dbReference type="Proteomes" id="UP001185863"/>
    </source>
</evidence>
<feature type="region of interest" description="Disordered" evidence="3">
    <location>
        <begin position="1"/>
        <end position="25"/>
    </location>
</feature>
<comment type="caution">
    <text evidence="5">The sequence shown here is derived from an EMBL/GenBank/DDBJ whole genome shotgun (WGS) entry which is preliminary data.</text>
</comment>
<accession>A0AAE5A9V2</accession>
<reference evidence="5" key="1">
    <citation type="submission" date="2023-10" db="EMBL/GenBank/DDBJ databases">
        <title>Development of a sustainable strategy for remediation of hydrocarbon-contaminated territories based on the waste exchange concept.</title>
        <authorList>
            <person name="Krivoruchko A."/>
        </authorList>
    </citation>
    <scope>NUCLEOTIDE SEQUENCE</scope>
    <source>
        <strain evidence="5">IEGM 68</strain>
    </source>
</reference>
<dbReference type="PROSITE" id="PS50977">
    <property type="entry name" value="HTH_TETR_2"/>
    <property type="match status" value="2"/>
</dbReference>
<dbReference type="PRINTS" id="PR00455">
    <property type="entry name" value="HTHTETR"/>
</dbReference>
<dbReference type="InterPro" id="IPR023772">
    <property type="entry name" value="DNA-bd_HTH_TetR-type_CS"/>
</dbReference>
<gene>
    <name evidence="5" type="ORF">R4315_30735</name>
</gene>
<dbReference type="Gene3D" id="1.10.10.60">
    <property type="entry name" value="Homeodomain-like"/>
    <property type="match status" value="2"/>
</dbReference>
<dbReference type="Proteomes" id="UP001185863">
    <property type="component" value="Unassembled WGS sequence"/>
</dbReference>
<feature type="DNA-binding region" description="H-T-H motif" evidence="2">
    <location>
        <begin position="247"/>
        <end position="266"/>
    </location>
</feature>
<dbReference type="PROSITE" id="PS01081">
    <property type="entry name" value="HTH_TETR_1"/>
    <property type="match status" value="1"/>
</dbReference>
<sequence length="412" mass="44550">MSRSTAARTDVEDVATPSPGRGSARTEQIARAAANLFQELGYQNVSIDQIGAAVGLTGPAVYRHFKGKHGILVHALMSQVRLVDELNARADQKGSTAQEQLDLFLEGLADLTANGDEATLWRREQRHLEPAEREQFRGHFAANQHRIAAKIRAANPAIDAHKAELLGFAVLAVYSNTPDIRGSLSAERLMEIQSALAKSILGCNLPAPDPDAGSAPLLVPRQPAGRRERIIDASAKLFDERGFYDVRIDDIAKASEMSVATLYQHVTGKAQVLRAVLERGAEGLLYVTADALALATTPDEVLDALIRTYVRQALGIHGRIMHILSTDLLYLSDEEQSALRETQREYVAEWIAAICALSDELATSDARALAQAVIGVVTDVAQTPQLRERPGLAGELTVLARAMALPPSLVPK</sequence>
<proteinExistence type="predicted"/>